<keyword evidence="3" id="KW-1185">Reference proteome</keyword>
<evidence type="ECO:0000313" key="2">
    <source>
        <dbReference type="EMBL" id="KRN45991.1"/>
    </source>
</evidence>
<protein>
    <recommendedName>
        <fullName evidence="1">ATPase AAA-type core domain-containing protein</fullName>
    </recommendedName>
</protein>
<name>A0A0R2H7H1_WEIVI</name>
<dbReference type="GO" id="GO:0016887">
    <property type="term" value="F:ATP hydrolysis activity"/>
    <property type="evidence" value="ECO:0007669"/>
    <property type="project" value="InterPro"/>
</dbReference>
<dbReference type="GO" id="GO:0005524">
    <property type="term" value="F:ATP binding"/>
    <property type="evidence" value="ECO:0007669"/>
    <property type="project" value="InterPro"/>
</dbReference>
<dbReference type="PATRIC" id="fig|1629.5.peg.1349"/>
<feature type="domain" description="ATPase AAA-type core" evidence="1">
    <location>
        <begin position="356"/>
        <end position="449"/>
    </location>
</feature>
<dbReference type="SUPFAM" id="SSF52540">
    <property type="entry name" value="P-loop containing nucleoside triphosphate hydrolases"/>
    <property type="match status" value="1"/>
</dbReference>
<evidence type="ECO:0000259" key="1">
    <source>
        <dbReference type="Pfam" id="PF13304"/>
    </source>
</evidence>
<dbReference type="PANTHER" id="PTHR43581:SF2">
    <property type="entry name" value="EXCINUCLEASE ATPASE SUBUNIT"/>
    <property type="match status" value="1"/>
</dbReference>
<dbReference type="PANTHER" id="PTHR43581">
    <property type="entry name" value="ATP/GTP PHOSPHATASE"/>
    <property type="match status" value="1"/>
</dbReference>
<dbReference type="Pfam" id="PF13304">
    <property type="entry name" value="AAA_21"/>
    <property type="match status" value="1"/>
</dbReference>
<accession>A0A0R2H7H1</accession>
<proteinExistence type="predicted"/>
<reference evidence="2 3" key="1">
    <citation type="journal article" date="2015" name="Genome Announc.">
        <title>Expanding the biotechnology potential of lactobacilli through comparative genomics of 213 strains and associated genera.</title>
        <authorList>
            <person name="Sun Z."/>
            <person name="Harris H.M."/>
            <person name="McCann A."/>
            <person name="Guo C."/>
            <person name="Argimon S."/>
            <person name="Zhang W."/>
            <person name="Yang X."/>
            <person name="Jeffery I.B."/>
            <person name="Cooney J.C."/>
            <person name="Kagawa T.F."/>
            <person name="Liu W."/>
            <person name="Song Y."/>
            <person name="Salvetti E."/>
            <person name="Wrobel A."/>
            <person name="Rasinkangas P."/>
            <person name="Parkhill J."/>
            <person name="Rea M.C."/>
            <person name="O'Sullivan O."/>
            <person name="Ritari J."/>
            <person name="Douillard F.P."/>
            <person name="Paul Ross R."/>
            <person name="Yang R."/>
            <person name="Briner A.E."/>
            <person name="Felis G.E."/>
            <person name="de Vos W.M."/>
            <person name="Barrangou R."/>
            <person name="Klaenhammer T.R."/>
            <person name="Caufield P.W."/>
            <person name="Cui Y."/>
            <person name="Zhang H."/>
            <person name="O'Toole P.W."/>
        </authorList>
    </citation>
    <scope>NUCLEOTIDE SEQUENCE [LARGE SCALE GENOMIC DNA]</scope>
    <source>
        <strain evidence="2 3">DSM 20410</strain>
    </source>
</reference>
<dbReference type="AlphaFoldDB" id="A0A0R2H7H1"/>
<organism evidence="2 3">
    <name type="scientific">Weissella viridescens</name>
    <name type="common">Lactobacillus viridescens</name>
    <dbReference type="NCBI Taxonomy" id="1629"/>
    <lineage>
        <taxon>Bacteria</taxon>
        <taxon>Bacillati</taxon>
        <taxon>Bacillota</taxon>
        <taxon>Bacilli</taxon>
        <taxon>Lactobacillales</taxon>
        <taxon>Lactobacillaceae</taxon>
        <taxon>Weissella</taxon>
    </lineage>
</organism>
<evidence type="ECO:0000313" key="3">
    <source>
        <dbReference type="Proteomes" id="UP000051992"/>
    </source>
</evidence>
<gene>
    <name evidence="2" type="ORF">IV50_GL001335</name>
</gene>
<dbReference type="InterPro" id="IPR027417">
    <property type="entry name" value="P-loop_NTPase"/>
</dbReference>
<dbReference type="InterPro" id="IPR003959">
    <property type="entry name" value="ATPase_AAA_core"/>
</dbReference>
<sequence length="546" mass="62055">MYIKMETNMYFIIDRNEIEQAERTKQPFIELILNGWNDFGYRTIYAVNFVSSEGERQYIGSTKIAMKNMKQPDYYEEGVRADLPKKFEKLNADFFSLGMDVKFYKNVKKLESEGEAAGVLSALRDIVEDTSIKNDIKNESVLKQSLMREIAAGTIENEFRNAINNGNNPLDLADFKIIVKDKSEDGELTIPESERTMHIQVKKESSPQTYVHTLIGRNGVGKSNLFKNIIDFLCDAETYNNEEAETKVIEDIRGADNIVSVMAMSYSLFDTTLPKMDIPTITGKPYKFVGIPESVDMIVEVKRDESKETKETKTVPIAEVIENYITKSFMENFVKVKTEIDRKNLVIACIEKLESDPIFSELHVTEWFKENNESRLKENYKRLSSGHRTVLLSLFELINNINANSLILIDEPELSLHPPLVSSYIQAIIEVLKHKNAVAIIATHSPVILQECATEATSIIDRNRKNIRISGPTVHTFGANVETLTQDVFGLEVIRSGYSKILNDTIYNQDVNDIEQIVSIFDNQLGTDAYSLAMSVLARKKSSRVR</sequence>
<dbReference type="InterPro" id="IPR051396">
    <property type="entry name" value="Bact_Antivir_Def_Nuclease"/>
</dbReference>
<dbReference type="EMBL" id="JQBM01000004">
    <property type="protein sequence ID" value="KRN45991.1"/>
    <property type="molecule type" value="Genomic_DNA"/>
</dbReference>
<dbReference type="OrthoDB" id="9801813at2"/>
<dbReference type="Proteomes" id="UP000051992">
    <property type="component" value="Unassembled WGS sequence"/>
</dbReference>
<dbReference type="Gene3D" id="3.40.50.300">
    <property type="entry name" value="P-loop containing nucleotide triphosphate hydrolases"/>
    <property type="match status" value="1"/>
</dbReference>
<comment type="caution">
    <text evidence="2">The sequence shown here is derived from an EMBL/GenBank/DDBJ whole genome shotgun (WGS) entry which is preliminary data.</text>
</comment>